<name>A0A2V1JLA3_EUBRA</name>
<feature type="transmembrane region" description="Helical" evidence="6">
    <location>
        <begin position="125"/>
        <end position="144"/>
    </location>
</feature>
<feature type="transmembrane region" description="Helical" evidence="6">
    <location>
        <begin position="67"/>
        <end position="86"/>
    </location>
</feature>
<keyword evidence="5 6" id="KW-0472">Membrane</keyword>
<dbReference type="GO" id="GO:0005886">
    <property type="term" value="C:plasma membrane"/>
    <property type="evidence" value="ECO:0007669"/>
    <property type="project" value="UniProtKB-SubCell"/>
</dbReference>
<evidence type="ECO:0008006" key="9">
    <source>
        <dbReference type="Google" id="ProtNLM"/>
    </source>
</evidence>
<feature type="transmembrane region" description="Helical" evidence="6">
    <location>
        <begin position="212"/>
        <end position="230"/>
    </location>
</feature>
<feature type="transmembrane region" description="Helical" evidence="6">
    <location>
        <begin position="39"/>
        <end position="60"/>
    </location>
</feature>
<keyword evidence="2" id="KW-1003">Cell membrane</keyword>
<comment type="subcellular location">
    <subcellularLocation>
        <location evidence="1">Cell membrane</location>
        <topology evidence="1">Multi-pass membrane protein</topology>
    </subcellularLocation>
</comment>
<dbReference type="OrthoDB" id="9813906at2"/>
<feature type="transmembrane region" description="Helical" evidence="6">
    <location>
        <begin position="270"/>
        <end position="290"/>
    </location>
</feature>
<organism evidence="7 8">
    <name type="scientific">Eubacterium ramulus</name>
    <dbReference type="NCBI Taxonomy" id="39490"/>
    <lineage>
        <taxon>Bacteria</taxon>
        <taxon>Bacillati</taxon>
        <taxon>Bacillota</taxon>
        <taxon>Clostridia</taxon>
        <taxon>Eubacteriales</taxon>
        <taxon>Eubacteriaceae</taxon>
        <taxon>Eubacterium</taxon>
    </lineage>
</organism>
<evidence type="ECO:0000256" key="6">
    <source>
        <dbReference type="SAM" id="Phobius"/>
    </source>
</evidence>
<evidence type="ECO:0000256" key="2">
    <source>
        <dbReference type="ARBA" id="ARBA00022475"/>
    </source>
</evidence>
<proteinExistence type="predicted"/>
<feature type="transmembrane region" description="Helical" evidence="6">
    <location>
        <begin position="164"/>
        <end position="183"/>
    </location>
</feature>
<keyword evidence="8" id="KW-1185">Reference proteome</keyword>
<protein>
    <recommendedName>
        <fullName evidence="9">ABC transporter permease</fullName>
    </recommendedName>
</protein>
<evidence type="ECO:0000256" key="5">
    <source>
        <dbReference type="ARBA" id="ARBA00023136"/>
    </source>
</evidence>
<evidence type="ECO:0000313" key="7">
    <source>
        <dbReference type="EMBL" id="PWE85360.1"/>
    </source>
</evidence>
<keyword evidence="4 6" id="KW-1133">Transmembrane helix</keyword>
<evidence type="ECO:0000313" key="8">
    <source>
        <dbReference type="Proteomes" id="UP000245288"/>
    </source>
</evidence>
<reference evidence="7 8" key="1">
    <citation type="submission" date="2014-09" db="EMBL/GenBank/DDBJ databases">
        <title>Butyrate-producing bacteria isolated from human gut.</title>
        <authorList>
            <person name="Zhang Q."/>
            <person name="Zhao L."/>
        </authorList>
    </citation>
    <scope>NUCLEOTIDE SEQUENCE [LARGE SCALE GENOMIC DNA]</scope>
    <source>
        <strain evidence="7 8">21</strain>
    </source>
</reference>
<evidence type="ECO:0000256" key="3">
    <source>
        <dbReference type="ARBA" id="ARBA00022692"/>
    </source>
</evidence>
<feature type="transmembrane region" description="Helical" evidence="6">
    <location>
        <begin position="12"/>
        <end position="33"/>
    </location>
</feature>
<dbReference type="EMBL" id="JRFU01000216">
    <property type="protein sequence ID" value="PWE85360.1"/>
    <property type="molecule type" value="Genomic_DNA"/>
</dbReference>
<keyword evidence="3 6" id="KW-0812">Transmembrane</keyword>
<sequence length="322" mass="33786">MSSQKKSKNKIIIIAVVVVAILIVLHIITGFVLLSPSNLLILAGNMAVPTIIALGFTFIFACNITDLSPGAIVLLTANCAGIIGNACGSPVAAIPAMLVGCIAVGVACGFINFTIYRVSKIPPWIAGLGMTMAYEAIVGIYSQARANKGLQVEFLRDENRILGSQPWIFIVLIICVVISYIIYNHTTIGINIRAAGCNENVAKTMGINVSKTLIIGGIIAGLFFGIAGVVKESVSIFTPAQGGLTSLSTVFQPLAAVLLAKALSKNINRIIAVPISTFIIVVIFNVLTLLGVPSGTFQEFLLGSVVIIFAVFAQRGVKGVVK</sequence>
<feature type="transmembrane region" description="Helical" evidence="6">
    <location>
        <begin position="92"/>
        <end position="113"/>
    </location>
</feature>
<feature type="transmembrane region" description="Helical" evidence="6">
    <location>
        <begin position="296"/>
        <end position="313"/>
    </location>
</feature>
<feature type="transmembrane region" description="Helical" evidence="6">
    <location>
        <begin position="242"/>
        <end position="263"/>
    </location>
</feature>
<dbReference type="PANTHER" id="PTHR32196">
    <property type="entry name" value="ABC TRANSPORTER PERMEASE PROTEIN YPHD-RELATED-RELATED"/>
    <property type="match status" value="1"/>
</dbReference>
<dbReference type="InterPro" id="IPR001851">
    <property type="entry name" value="ABC_transp_permease"/>
</dbReference>
<dbReference type="RefSeq" id="WP_109216922.1">
    <property type="nucleotide sequence ID" value="NZ_CABMEW010000001.1"/>
</dbReference>
<dbReference type="AlphaFoldDB" id="A0A2V1JLA3"/>
<evidence type="ECO:0000256" key="4">
    <source>
        <dbReference type="ARBA" id="ARBA00022989"/>
    </source>
</evidence>
<comment type="caution">
    <text evidence="7">The sequence shown here is derived from an EMBL/GenBank/DDBJ whole genome shotgun (WGS) entry which is preliminary data.</text>
</comment>
<dbReference type="Proteomes" id="UP000245288">
    <property type="component" value="Unassembled WGS sequence"/>
</dbReference>
<accession>A0A2V1JLA3</accession>
<gene>
    <name evidence="7" type="ORF">LG34_16435</name>
</gene>
<dbReference type="GO" id="GO:0022857">
    <property type="term" value="F:transmembrane transporter activity"/>
    <property type="evidence" value="ECO:0007669"/>
    <property type="project" value="InterPro"/>
</dbReference>
<dbReference type="Pfam" id="PF02653">
    <property type="entry name" value="BPD_transp_2"/>
    <property type="match status" value="1"/>
</dbReference>
<evidence type="ECO:0000256" key="1">
    <source>
        <dbReference type="ARBA" id="ARBA00004651"/>
    </source>
</evidence>